<dbReference type="PROSITE" id="PS50088">
    <property type="entry name" value="ANK_REPEAT"/>
    <property type="match status" value="1"/>
</dbReference>
<protein>
    <recommendedName>
        <fullName evidence="4">PGG domain-containing protein</fullName>
    </recommendedName>
</protein>
<dbReference type="AlphaFoldDB" id="A0A4U5N7H7"/>
<evidence type="ECO:0000256" key="3">
    <source>
        <dbReference type="SAM" id="Phobius"/>
    </source>
</evidence>
<dbReference type="PANTHER" id="PTHR24177">
    <property type="entry name" value="CASKIN"/>
    <property type="match status" value="1"/>
</dbReference>
<evidence type="ECO:0000313" key="5">
    <source>
        <dbReference type="EMBL" id="TKR78568.1"/>
    </source>
</evidence>
<feature type="region of interest" description="Disordered" evidence="2">
    <location>
        <begin position="1"/>
        <end position="30"/>
    </location>
</feature>
<sequence>MDSYSDFTSSKAPRKMKSRSPVQHESSSKEYEMKDTAYMQYLSLYKAVDVGDLEATKKFLKEHPDGLTASISADGDTALHAAVLAGHIEIVEELVSQLEEGHLEIKNINNATALNYAAIGGITRIAEDLVAKNEGLLRVPNQNGLIPVVVASLYGHKDMVRYLYSVSPKEELSPATNNKNGIMLLTTCIIDELYDIALDLLQHYPRLAFYQDSDKDTALDMLAQKPSAFPIPAIKHMYNLKLIHGQAHAVLCCLCEQISTLHKSEFKEIGVYRAVFSAVKHGIVEFIIEMIRHYPDIIWSEDELNRGIFLYATLQRQEKIFSLIYKLGAKKNSMATSWDKYQNNILHQAAFLAPSSQLDRVSGAPLQMQRELQWYKEVQSIVQPKYREMLNSSHKTAQTLFTEQHKKLLEEGEKWMKATAESCTVVAALIATIMFSAIFTVPGGYDQYSGIPIYLNRNSFMVFIVSDAMSLFASSSSLLMFFGILTSRYREEDFLKSLPTKLIVGLSCLFFSIATMMITFGVTLVMMLRDRFHWVSFPIILLASLPVTLFALLQFPLLVEIFFSTYGPGIFDKPKKWWLF</sequence>
<dbReference type="FunFam" id="1.25.40.20:FF:000601">
    <property type="entry name" value="Uncharacterized protein"/>
    <property type="match status" value="1"/>
</dbReference>
<dbReference type="STRING" id="43335.A0A4U5N7H7"/>
<feature type="compositionally biased region" description="Polar residues" evidence="2">
    <location>
        <begin position="1"/>
        <end position="11"/>
    </location>
</feature>
<feature type="domain" description="PGG" evidence="4">
    <location>
        <begin position="413"/>
        <end position="526"/>
    </location>
</feature>
<dbReference type="Gene3D" id="1.25.40.20">
    <property type="entry name" value="Ankyrin repeat-containing domain"/>
    <property type="match status" value="1"/>
</dbReference>
<gene>
    <name evidence="5" type="ORF">D5086_0000281330</name>
</gene>
<feature type="transmembrane region" description="Helical" evidence="3">
    <location>
        <begin position="502"/>
        <end position="528"/>
    </location>
</feature>
<dbReference type="SMART" id="SM00248">
    <property type="entry name" value="ANK"/>
    <property type="match status" value="3"/>
</dbReference>
<proteinExistence type="predicted"/>
<keyword evidence="3" id="KW-0812">Transmembrane</keyword>
<evidence type="ECO:0000259" key="4">
    <source>
        <dbReference type="Pfam" id="PF13962"/>
    </source>
</evidence>
<feature type="repeat" description="ANK" evidence="1">
    <location>
        <begin position="74"/>
        <end position="96"/>
    </location>
</feature>
<evidence type="ECO:0000256" key="2">
    <source>
        <dbReference type="SAM" id="MobiDB-lite"/>
    </source>
</evidence>
<dbReference type="Pfam" id="PF12796">
    <property type="entry name" value="Ank_2"/>
    <property type="match status" value="1"/>
</dbReference>
<feature type="transmembrane region" description="Helical" evidence="3">
    <location>
        <begin position="461"/>
        <end position="482"/>
    </location>
</feature>
<dbReference type="GO" id="GO:0016020">
    <property type="term" value="C:membrane"/>
    <property type="evidence" value="ECO:0007669"/>
    <property type="project" value="TreeGrafter"/>
</dbReference>
<comment type="caution">
    <text evidence="5">The sequence shown here is derived from an EMBL/GenBank/DDBJ whole genome shotgun (WGS) entry which is preliminary data.</text>
</comment>
<dbReference type="SUPFAM" id="SSF48403">
    <property type="entry name" value="Ankyrin repeat"/>
    <property type="match status" value="1"/>
</dbReference>
<keyword evidence="3" id="KW-0472">Membrane</keyword>
<name>A0A4U5N7H7_POPAL</name>
<dbReference type="Pfam" id="PF13962">
    <property type="entry name" value="PGG"/>
    <property type="match status" value="1"/>
</dbReference>
<feature type="transmembrane region" description="Helical" evidence="3">
    <location>
        <begin position="534"/>
        <end position="553"/>
    </location>
</feature>
<dbReference type="InterPro" id="IPR036770">
    <property type="entry name" value="Ankyrin_rpt-contain_sf"/>
</dbReference>
<keyword evidence="3" id="KW-1133">Transmembrane helix</keyword>
<reference evidence="5" key="1">
    <citation type="submission" date="2018-10" db="EMBL/GenBank/DDBJ databases">
        <title>Population genomic analysis revealed the cold adaptation of white poplar.</title>
        <authorList>
            <person name="Liu Y.-J."/>
        </authorList>
    </citation>
    <scope>NUCLEOTIDE SEQUENCE [LARGE SCALE GENOMIC DNA]</scope>
    <source>
        <strain evidence="5">PAL-ZL1</strain>
    </source>
</reference>
<accession>A0A4U5N7H7</accession>
<dbReference type="PROSITE" id="PS50297">
    <property type="entry name" value="ANK_REP_REGION"/>
    <property type="match status" value="1"/>
</dbReference>
<dbReference type="PANTHER" id="PTHR24177:SF33">
    <property type="entry name" value="ANKYRIN REPEAT FAMILY PROTEIN"/>
    <property type="match status" value="1"/>
</dbReference>
<feature type="transmembrane region" description="Helical" evidence="3">
    <location>
        <begin position="423"/>
        <end position="441"/>
    </location>
</feature>
<dbReference type="InterPro" id="IPR002110">
    <property type="entry name" value="Ankyrin_rpt"/>
</dbReference>
<dbReference type="InterPro" id="IPR026961">
    <property type="entry name" value="PGG_dom"/>
</dbReference>
<dbReference type="EMBL" id="RCHU01001107">
    <property type="protein sequence ID" value="TKR78568.1"/>
    <property type="molecule type" value="Genomic_DNA"/>
</dbReference>
<evidence type="ECO:0000256" key="1">
    <source>
        <dbReference type="PROSITE-ProRule" id="PRU00023"/>
    </source>
</evidence>
<organism evidence="5">
    <name type="scientific">Populus alba</name>
    <name type="common">White poplar</name>
    <dbReference type="NCBI Taxonomy" id="43335"/>
    <lineage>
        <taxon>Eukaryota</taxon>
        <taxon>Viridiplantae</taxon>
        <taxon>Streptophyta</taxon>
        <taxon>Embryophyta</taxon>
        <taxon>Tracheophyta</taxon>
        <taxon>Spermatophyta</taxon>
        <taxon>Magnoliopsida</taxon>
        <taxon>eudicotyledons</taxon>
        <taxon>Gunneridae</taxon>
        <taxon>Pentapetalae</taxon>
        <taxon>rosids</taxon>
        <taxon>fabids</taxon>
        <taxon>Malpighiales</taxon>
        <taxon>Salicaceae</taxon>
        <taxon>Saliceae</taxon>
        <taxon>Populus</taxon>
    </lineage>
</organism>
<keyword evidence="1" id="KW-0040">ANK repeat</keyword>